<dbReference type="Pfam" id="PF04672">
    <property type="entry name" value="Methyltransf_19"/>
    <property type="match status" value="1"/>
</dbReference>
<accession>A0ABN2J1D1</accession>
<keyword evidence="1" id="KW-0489">Methyltransferase</keyword>
<organism evidence="1 2">
    <name type="scientific">Fodinicola feengrottensis</name>
    <dbReference type="NCBI Taxonomy" id="435914"/>
    <lineage>
        <taxon>Bacteria</taxon>
        <taxon>Bacillati</taxon>
        <taxon>Actinomycetota</taxon>
        <taxon>Actinomycetes</taxon>
        <taxon>Mycobacteriales</taxon>
        <taxon>Fodinicola</taxon>
    </lineage>
</organism>
<name>A0ABN2J1D1_9ACTN</name>
<dbReference type="RefSeq" id="WP_344314895.1">
    <property type="nucleotide sequence ID" value="NZ_BAAANY010000040.1"/>
</dbReference>
<evidence type="ECO:0000313" key="2">
    <source>
        <dbReference type="Proteomes" id="UP001500618"/>
    </source>
</evidence>
<evidence type="ECO:0000313" key="1">
    <source>
        <dbReference type="EMBL" id="GAA1716033.1"/>
    </source>
</evidence>
<dbReference type="GO" id="GO:0032259">
    <property type="term" value="P:methylation"/>
    <property type="evidence" value="ECO:0007669"/>
    <property type="project" value="UniProtKB-KW"/>
</dbReference>
<gene>
    <name evidence="1" type="ORF">GCM10009765_75970</name>
</gene>
<dbReference type="InterPro" id="IPR006764">
    <property type="entry name" value="SAM_dep_MeTrfase_SAV2177_type"/>
</dbReference>
<keyword evidence="1" id="KW-0808">Transferase</keyword>
<dbReference type="InterPro" id="IPR029063">
    <property type="entry name" value="SAM-dependent_MTases_sf"/>
</dbReference>
<dbReference type="PIRSF" id="PIRSF017393">
    <property type="entry name" value="MTase_SAV2177"/>
    <property type="match status" value="1"/>
</dbReference>
<reference evidence="1 2" key="1">
    <citation type="journal article" date="2019" name="Int. J. Syst. Evol. Microbiol.">
        <title>The Global Catalogue of Microorganisms (GCM) 10K type strain sequencing project: providing services to taxonomists for standard genome sequencing and annotation.</title>
        <authorList>
            <consortium name="The Broad Institute Genomics Platform"/>
            <consortium name="The Broad Institute Genome Sequencing Center for Infectious Disease"/>
            <person name="Wu L."/>
            <person name="Ma J."/>
        </authorList>
    </citation>
    <scope>NUCLEOTIDE SEQUENCE [LARGE SCALE GENOMIC DNA]</scope>
    <source>
        <strain evidence="1 2">JCM 14718</strain>
    </source>
</reference>
<dbReference type="EMBL" id="BAAANY010000040">
    <property type="protein sequence ID" value="GAA1716033.1"/>
    <property type="molecule type" value="Genomic_DNA"/>
</dbReference>
<sequence length="270" mass="29954">MTDSDPVIDTSRPSIARVYDYALGGKDNFEVDRQVLTNMLAIDPQMPTLAKEHRVWSRKVVRWLAGEVGIDQFLDCGSGLPTMENTHQSAQLANGDAKVVYVDNDPVVIAHGRALLEDNANTRFVNADLRHPDDLLDSKPVAGFLELDRPIALIQCATIHHIDKLEQQQSIMARYIDRLASGSYVVLTHVHNPGDGGEVSQLAERMEAAYRSTNATTHWRPREEIETLFDGVDLVEPGLVPLHRWWPAGPATKAVRPIFDLVLGGVGRKP</sequence>
<comment type="caution">
    <text evidence="1">The sequence shown here is derived from an EMBL/GenBank/DDBJ whole genome shotgun (WGS) entry which is preliminary data.</text>
</comment>
<dbReference type="GO" id="GO:0008168">
    <property type="term" value="F:methyltransferase activity"/>
    <property type="evidence" value="ECO:0007669"/>
    <property type="project" value="UniProtKB-KW"/>
</dbReference>
<keyword evidence="2" id="KW-1185">Reference proteome</keyword>
<dbReference type="SUPFAM" id="SSF53335">
    <property type="entry name" value="S-adenosyl-L-methionine-dependent methyltransferases"/>
    <property type="match status" value="1"/>
</dbReference>
<dbReference type="Proteomes" id="UP001500618">
    <property type="component" value="Unassembled WGS sequence"/>
</dbReference>
<dbReference type="Gene3D" id="3.40.50.150">
    <property type="entry name" value="Vaccinia Virus protein VP39"/>
    <property type="match status" value="1"/>
</dbReference>
<proteinExistence type="predicted"/>
<protein>
    <submittedName>
        <fullName evidence="1">SAM-dependent methyltransferase</fullName>
    </submittedName>
</protein>